<feature type="binding site" description="proximal binding residue" evidence="4">
    <location>
        <position position="404"/>
    </location>
    <ligand>
        <name>heme b</name>
        <dbReference type="ChEBI" id="CHEBI:60344"/>
    </ligand>
    <ligandPart>
        <name>Fe</name>
        <dbReference type="ChEBI" id="CHEBI:18248"/>
    </ligandPart>
</feature>
<keyword evidence="2 4" id="KW-0479">Metal-binding</keyword>
<evidence type="ECO:0000313" key="5">
    <source>
        <dbReference type="EMBL" id="KAJ7217126.1"/>
    </source>
</evidence>
<dbReference type="GO" id="GO:0005737">
    <property type="term" value="C:cytoplasm"/>
    <property type="evidence" value="ECO:0007669"/>
    <property type="project" value="TreeGrafter"/>
</dbReference>
<keyword evidence="6" id="KW-1185">Reference proteome</keyword>
<dbReference type="AlphaFoldDB" id="A0AAD6VQB6"/>
<evidence type="ECO:0000313" key="6">
    <source>
        <dbReference type="Proteomes" id="UP001219525"/>
    </source>
</evidence>
<sequence length="473" mass="53104">MNVIDLLPSPHQYFDLAVSLVQSTIANARRPAEKRRSAVEFDVDVNTGFFPRQPLPRLPAPFAIWELTLAEADEILTLWEDDSEAAVANRPAGERWRSQVQSLPVIDTEPLQSSQRLLQRAHLVLAWLVHYYVHSAPEPADGDPFVVPKSLAIPLVAVSRHLGIAPVLTFADTVLWNWELVDPRQPVSIDNMRFVHLFSGTEDERNFYTTSAKAELVGVEMLRIIDEYNNLPNLSDMTSISKVARDLTRLAGIINDISDIIQGVRAVVDPHVFYWDLRPWFEGSDAKGPSAPGWVYEGVPDSDQLDLSGPSAGQSSVMHALDVFLDVDHKLRQRRYPAPSDSNKRADHGFMDRMRRYMPGKHREYLTWLSSTPRSIRELARETPALREPYDGAVMALKKLRDLHMRIACLYVVTMSRSNPDAYAGCPVASMMDRVQKRRAAGNGPTRGTGGNELALLLKAGRDATRRTLLKDI</sequence>
<dbReference type="EMBL" id="JARJCW010000014">
    <property type="protein sequence ID" value="KAJ7217126.1"/>
    <property type="molecule type" value="Genomic_DNA"/>
</dbReference>
<dbReference type="InterPro" id="IPR037217">
    <property type="entry name" value="Trp/Indoleamine_2_3_dOase-like"/>
</dbReference>
<dbReference type="GO" id="GO:0019441">
    <property type="term" value="P:L-tryptophan catabolic process to kynurenine"/>
    <property type="evidence" value="ECO:0007669"/>
    <property type="project" value="InterPro"/>
</dbReference>
<evidence type="ECO:0000256" key="2">
    <source>
        <dbReference type="ARBA" id="ARBA00022723"/>
    </source>
</evidence>
<protein>
    <submittedName>
        <fullName evidence="5">Indoleamine 2,3-dioxygenase</fullName>
    </submittedName>
</protein>
<evidence type="ECO:0000256" key="4">
    <source>
        <dbReference type="PIRSR" id="PIRSR600898-1"/>
    </source>
</evidence>
<name>A0AAD6VQB6_9AGAR</name>
<dbReference type="InterPro" id="IPR000898">
    <property type="entry name" value="Indolamine_dOase"/>
</dbReference>
<dbReference type="Gene3D" id="1.20.58.480">
    <property type="match status" value="1"/>
</dbReference>
<reference evidence="5" key="1">
    <citation type="submission" date="2023-03" db="EMBL/GenBank/DDBJ databases">
        <title>Massive genome expansion in bonnet fungi (Mycena s.s.) driven by repeated elements and novel gene families across ecological guilds.</title>
        <authorList>
            <consortium name="Lawrence Berkeley National Laboratory"/>
            <person name="Harder C.B."/>
            <person name="Miyauchi S."/>
            <person name="Viragh M."/>
            <person name="Kuo A."/>
            <person name="Thoen E."/>
            <person name="Andreopoulos B."/>
            <person name="Lu D."/>
            <person name="Skrede I."/>
            <person name="Drula E."/>
            <person name="Henrissat B."/>
            <person name="Morin E."/>
            <person name="Kohler A."/>
            <person name="Barry K."/>
            <person name="LaButti K."/>
            <person name="Morin E."/>
            <person name="Salamov A."/>
            <person name="Lipzen A."/>
            <person name="Mereny Z."/>
            <person name="Hegedus B."/>
            <person name="Baldrian P."/>
            <person name="Stursova M."/>
            <person name="Weitz H."/>
            <person name="Taylor A."/>
            <person name="Grigoriev I.V."/>
            <person name="Nagy L.G."/>
            <person name="Martin F."/>
            <person name="Kauserud H."/>
        </authorList>
    </citation>
    <scope>NUCLEOTIDE SEQUENCE</scope>
    <source>
        <strain evidence="5">9144</strain>
    </source>
</reference>
<dbReference type="GO" id="GO:0046872">
    <property type="term" value="F:metal ion binding"/>
    <property type="evidence" value="ECO:0007669"/>
    <property type="project" value="UniProtKB-KW"/>
</dbReference>
<keyword evidence="4" id="KW-0349">Heme</keyword>
<keyword evidence="3 4" id="KW-0408">Iron</keyword>
<organism evidence="5 6">
    <name type="scientific">Mycena pura</name>
    <dbReference type="NCBI Taxonomy" id="153505"/>
    <lineage>
        <taxon>Eukaryota</taxon>
        <taxon>Fungi</taxon>
        <taxon>Dikarya</taxon>
        <taxon>Basidiomycota</taxon>
        <taxon>Agaricomycotina</taxon>
        <taxon>Agaricomycetes</taxon>
        <taxon>Agaricomycetidae</taxon>
        <taxon>Agaricales</taxon>
        <taxon>Marasmiineae</taxon>
        <taxon>Mycenaceae</taxon>
        <taxon>Mycena</taxon>
    </lineage>
</organism>
<dbReference type="GO" id="GO:0033754">
    <property type="term" value="F:indoleamine 2,3-dioxygenase activity"/>
    <property type="evidence" value="ECO:0007669"/>
    <property type="project" value="TreeGrafter"/>
</dbReference>
<dbReference type="Pfam" id="PF01231">
    <property type="entry name" value="IDO"/>
    <property type="match status" value="1"/>
</dbReference>
<accession>A0AAD6VQB6</accession>
<comment type="caution">
    <text evidence="5">The sequence shown here is derived from an EMBL/GenBank/DDBJ whole genome shotgun (WGS) entry which is preliminary data.</text>
</comment>
<evidence type="ECO:0000256" key="1">
    <source>
        <dbReference type="ARBA" id="ARBA00007119"/>
    </source>
</evidence>
<dbReference type="Proteomes" id="UP001219525">
    <property type="component" value="Unassembled WGS sequence"/>
</dbReference>
<dbReference type="GO" id="GO:0020037">
    <property type="term" value="F:heme binding"/>
    <property type="evidence" value="ECO:0007669"/>
    <property type="project" value="InterPro"/>
</dbReference>
<comment type="similarity">
    <text evidence="1">Belongs to the indoleamine 2,3-dioxygenase family.</text>
</comment>
<evidence type="ECO:0000256" key="3">
    <source>
        <dbReference type="ARBA" id="ARBA00023004"/>
    </source>
</evidence>
<proteinExistence type="inferred from homology"/>
<dbReference type="GO" id="GO:0034354">
    <property type="term" value="P:'de novo' NAD+ biosynthetic process from L-tryptophan"/>
    <property type="evidence" value="ECO:0007669"/>
    <property type="project" value="TreeGrafter"/>
</dbReference>
<gene>
    <name evidence="5" type="ORF">GGX14DRAFT_602117</name>
</gene>
<dbReference type="PANTHER" id="PTHR28657">
    <property type="entry name" value="INDOLEAMINE 2,3-DIOXYGENASE"/>
    <property type="match status" value="1"/>
</dbReference>
<dbReference type="PANTHER" id="PTHR28657:SF5">
    <property type="entry name" value="INDOLEAMINE 2,3-DIOXYGENASE"/>
    <property type="match status" value="1"/>
</dbReference>
<dbReference type="SUPFAM" id="SSF140959">
    <property type="entry name" value="Indolic compounds 2,3-dioxygenase-like"/>
    <property type="match status" value="1"/>
</dbReference>